<dbReference type="PANTHER" id="PTHR33096">
    <property type="entry name" value="CXC2 DOMAIN-CONTAINING PROTEIN"/>
    <property type="match status" value="1"/>
</dbReference>
<dbReference type="Pfam" id="PF18758">
    <property type="entry name" value="KDZ"/>
    <property type="match status" value="1"/>
</dbReference>
<proteinExistence type="predicted"/>
<dbReference type="AlphaFoldDB" id="R7S173"/>
<evidence type="ECO:0000259" key="2">
    <source>
        <dbReference type="Pfam" id="PF18803"/>
    </source>
</evidence>
<dbReference type="Pfam" id="PF18803">
    <property type="entry name" value="CxC2"/>
    <property type="match status" value="1"/>
</dbReference>
<keyword evidence="4" id="KW-1185">Reference proteome</keyword>
<feature type="non-terminal residue" evidence="3">
    <location>
        <position position="1"/>
    </location>
</feature>
<dbReference type="PANTHER" id="PTHR33096:SF1">
    <property type="entry name" value="CXC1-LIKE CYSTEINE CLUSTER ASSOCIATED WITH KDZ TRANSPOSASES DOMAIN-CONTAINING PROTEIN"/>
    <property type="match status" value="1"/>
</dbReference>
<gene>
    <name evidence="3" type="ORF">PUNSTDRAFT_78016</name>
</gene>
<dbReference type="eggNOG" id="ENOG502R8CN">
    <property type="taxonomic scope" value="Eukaryota"/>
</dbReference>
<dbReference type="KEGG" id="psq:PUNSTDRAFT_78016"/>
<protein>
    <recommendedName>
        <fullName evidence="2">CxC2-like cysteine cluster KDZ transposase-associated domain-containing protein</fullName>
    </recommendedName>
</protein>
<keyword evidence="1" id="KW-0812">Transmembrane</keyword>
<organism evidence="3 4">
    <name type="scientific">Punctularia strigosozonata (strain HHB-11173)</name>
    <name type="common">White-rot fungus</name>
    <dbReference type="NCBI Taxonomy" id="741275"/>
    <lineage>
        <taxon>Eukaryota</taxon>
        <taxon>Fungi</taxon>
        <taxon>Dikarya</taxon>
        <taxon>Basidiomycota</taxon>
        <taxon>Agaricomycotina</taxon>
        <taxon>Agaricomycetes</taxon>
        <taxon>Corticiales</taxon>
        <taxon>Punctulariaceae</taxon>
        <taxon>Punctularia</taxon>
    </lineage>
</organism>
<dbReference type="OMA" id="DETRTHQ"/>
<feature type="transmembrane region" description="Helical" evidence="1">
    <location>
        <begin position="407"/>
        <end position="425"/>
    </location>
</feature>
<dbReference type="EMBL" id="JH687561">
    <property type="protein sequence ID" value="EIN03594.1"/>
    <property type="molecule type" value="Genomic_DNA"/>
</dbReference>
<accession>R7S173</accession>
<evidence type="ECO:0000313" key="4">
    <source>
        <dbReference type="Proteomes" id="UP000054196"/>
    </source>
</evidence>
<dbReference type="InterPro" id="IPR040521">
    <property type="entry name" value="KDZ"/>
</dbReference>
<dbReference type="GeneID" id="18885774"/>
<reference evidence="4" key="1">
    <citation type="journal article" date="2012" name="Science">
        <title>The Paleozoic origin of enzymatic lignin decomposition reconstructed from 31 fungal genomes.</title>
        <authorList>
            <person name="Floudas D."/>
            <person name="Binder M."/>
            <person name="Riley R."/>
            <person name="Barry K."/>
            <person name="Blanchette R.A."/>
            <person name="Henrissat B."/>
            <person name="Martinez A.T."/>
            <person name="Otillar R."/>
            <person name="Spatafora J.W."/>
            <person name="Yadav J.S."/>
            <person name="Aerts A."/>
            <person name="Benoit I."/>
            <person name="Boyd A."/>
            <person name="Carlson A."/>
            <person name="Copeland A."/>
            <person name="Coutinho P.M."/>
            <person name="de Vries R.P."/>
            <person name="Ferreira P."/>
            <person name="Findley K."/>
            <person name="Foster B."/>
            <person name="Gaskell J."/>
            <person name="Glotzer D."/>
            <person name="Gorecki P."/>
            <person name="Heitman J."/>
            <person name="Hesse C."/>
            <person name="Hori C."/>
            <person name="Igarashi K."/>
            <person name="Jurgens J.A."/>
            <person name="Kallen N."/>
            <person name="Kersten P."/>
            <person name="Kohler A."/>
            <person name="Kuees U."/>
            <person name="Kumar T.K.A."/>
            <person name="Kuo A."/>
            <person name="LaButti K."/>
            <person name="Larrondo L.F."/>
            <person name="Lindquist E."/>
            <person name="Ling A."/>
            <person name="Lombard V."/>
            <person name="Lucas S."/>
            <person name="Lundell T."/>
            <person name="Martin R."/>
            <person name="McLaughlin D.J."/>
            <person name="Morgenstern I."/>
            <person name="Morin E."/>
            <person name="Murat C."/>
            <person name="Nagy L.G."/>
            <person name="Nolan M."/>
            <person name="Ohm R.A."/>
            <person name="Patyshakuliyeva A."/>
            <person name="Rokas A."/>
            <person name="Ruiz-Duenas F.J."/>
            <person name="Sabat G."/>
            <person name="Salamov A."/>
            <person name="Samejima M."/>
            <person name="Schmutz J."/>
            <person name="Slot J.C."/>
            <person name="St John F."/>
            <person name="Stenlid J."/>
            <person name="Sun H."/>
            <person name="Sun S."/>
            <person name="Syed K."/>
            <person name="Tsang A."/>
            <person name="Wiebenga A."/>
            <person name="Young D."/>
            <person name="Pisabarro A."/>
            <person name="Eastwood D.C."/>
            <person name="Martin F."/>
            <person name="Cullen D."/>
            <person name="Grigoriev I.V."/>
            <person name="Hibbett D.S."/>
        </authorList>
    </citation>
    <scope>NUCLEOTIDE SEQUENCE [LARGE SCALE GENOMIC DNA]</scope>
    <source>
        <strain evidence="4">HHB-11173 SS5</strain>
    </source>
</reference>
<feature type="domain" description="CxC2-like cysteine cluster KDZ transposase-associated" evidence="2">
    <location>
        <begin position="83"/>
        <end position="191"/>
    </location>
</feature>
<dbReference type="Proteomes" id="UP000054196">
    <property type="component" value="Unassembled WGS sequence"/>
</dbReference>
<dbReference type="OrthoDB" id="2804062at2759"/>
<dbReference type="RefSeq" id="XP_007389251.1">
    <property type="nucleotide sequence ID" value="XM_007389189.1"/>
</dbReference>
<dbReference type="HOGENOM" id="CLU_003703_13_0_1"/>
<keyword evidence="1" id="KW-1133">Transmembrane helix</keyword>
<evidence type="ECO:0000313" key="3">
    <source>
        <dbReference type="EMBL" id="EIN03594.1"/>
    </source>
</evidence>
<dbReference type="InterPro" id="IPR041457">
    <property type="entry name" value="CxC2_KDZ-assoc"/>
</dbReference>
<evidence type="ECO:0000256" key="1">
    <source>
        <dbReference type="SAM" id="Phobius"/>
    </source>
</evidence>
<name>R7S173_PUNST</name>
<feature type="transmembrane region" description="Helical" evidence="1">
    <location>
        <begin position="373"/>
        <end position="395"/>
    </location>
</feature>
<sequence length="967" mass="110666">DRMNRWIPHRDEYLDNMLAREALPTRPVPCVGCCDPASTGLYRCQDCCGGRMLCKGCILGAHQWLPLHHIQMWADRCFRLVSLQELGLEVLLGHSDGKPCCNSVKGHANFVVFDSKGYHLVTLLFCDCRLLDSRSHRDQLLDIGWYPASVVQPQTAFTFRFLDTFHRLTLQGKISLHDYYLSVMHKTDNAGLKTRIYRYHEAALAARQYAHLMAAKRMGRGHDPTGIGGTPQGGLALRCPACPQPDWNLPKGWENSPPEKKWLYALFLALDACFKMKNRDRKIDDPELGGGTGYFVDEAEYQAHLKRYVEEPEKLDPCDSTFHAIKAVNSKKASSDVMSVSGVAAVKCARHALMVPNGVADLQRGEKYVTMDWIFWSSLLLVGAILPVIASYDIACQWKQNLRRRQSKLPVSYAALAVVTIRFFIPNFHINGHKLKCQTEFYFLLHEDVGLTHAETVEQEWAHIGGVATMTRDMGPSARHHTLNDHWTFWNFRKMIGFGDWFYRSLTNTLDETRTHQEVLHEFTERFPKETIQDWESMIRRWEQDPKQPNPYEEIEEAINVNKLRAELAKEDAAEAGQPDATALHATSGNMFVHQTFCLLDQRRKLRQHAADTKAHATEAAKATLQERRAAFRRRVFEYYQIQNIYMPGYIEERTSQLGEDDLGSGDAINAENLPILLPSDLKAMLRSKGCLPGIVDTEKRYAEALLKDSLVNVRRFQRLVASVRQKMKHTAGSNVGQREGTRSRSLMDTVAAKLNRAFDTYGSAYTAMRSLDPRGPWSLRFRELRREDLRGPRRHDDSAYSEEQPSETHRTPSWIWTVSITDYSTDHTDFEVTEAADSRAMDLHMRSEWARQRARTRRHVEEICLLVEEMRRVLTYLLAKADWWETQGQRRVQSGDSKVKSNSRLAHGLLAYASRQASILRDLAKVFAKLWLPPLKVYGLGQDWIIKLEPILITDPCEMDAAMIGE</sequence>
<keyword evidence="1" id="KW-0472">Membrane</keyword>